<evidence type="ECO:0000313" key="1">
    <source>
        <dbReference type="EMBL" id="KLV01211.1"/>
    </source>
</evidence>
<sequence>MSKYNDQYYLAFNQCNEDGNILFLQMTDESFNRDPCWVKLNDGEQPLFLEDSCQEIDIQPTKAHMNLQSLVVSNDIYLDLVDFDIKNFQLYPTVIIDRNEKYHEGYWFFNTYADLPALDLDKSDIHDLDLTSELHYLQRISLSDEILDAIPEEERLIFPIAGSDMGHIAFHQKIVDVFNKHKVKTIKFIKISEWEEGWEFDALTFK</sequence>
<name>A0A0J1GNP6_9GAMM</name>
<dbReference type="EMBL" id="LDOV01000016">
    <property type="protein sequence ID" value="KLV01211.1"/>
    <property type="molecule type" value="Genomic_DNA"/>
</dbReference>
<gene>
    <name evidence="1" type="ORF">ABT58_08785</name>
</gene>
<dbReference type="Proteomes" id="UP000036426">
    <property type="component" value="Unassembled WGS sequence"/>
</dbReference>
<organism evidence="1 2">
    <name type="scientific">Photobacterium aphoticum</name>
    <dbReference type="NCBI Taxonomy" id="754436"/>
    <lineage>
        <taxon>Bacteria</taxon>
        <taxon>Pseudomonadati</taxon>
        <taxon>Pseudomonadota</taxon>
        <taxon>Gammaproteobacteria</taxon>
        <taxon>Vibrionales</taxon>
        <taxon>Vibrionaceae</taxon>
        <taxon>Photobacterium</taxon>
    </lineage>
</organism>
<comment type="caution">
    <text evidence="1">The sequence shown here is derived from an EMBL/GenBank/DDBJ whole genome shotgun (WGS) entry which is preliminary data.</text>
</comment>
<reference evidence="1 2" key="1">
    <citation type="submission" date="2015-05" db="EMBL/GenBank/DDBJ databases">
        <title>Photobacterium galathea sp. nov.</title>
        <authorList>
            <person name="Machado H."/>
            <person name="Gram L."/>
        </authorList>
    </citation>
    <scope>NUCLEOTIDE SEQUENCE [LARGE SCALE GENOMIC DNA]</scope>
    <source>
        <strain evidence="1 2">DSM 25995</strain>
    </source>
</reference>
<accession>A0A0J1GNP6</accession>
<dbReference type="AlphaFoldDB" id="A0A0J1GNP6"/>
<dbReference type="OrthoDB" id="5880742at2"/>
<protein>
    <submittedName>
        <fullName evidence="1">Uncharacterized protein</fullName>
    </submittedName>
</protein>
<dbReference type="RefSeq" id="WP_047874004.1">
    <property type="nucleotide sequence ID" value="NZ_LDOV01000016.1"/>
</dbReference>
<dbReference type="PATRIC" id="fig|754436.4.peg.1854"/>
<proteinExistence type="predicted"/>
<evidence type="ECO:0000313" key="2">
    <source>
        <dbReference type="Proteomes" id="UP000036426"/>
    </source>
</evidence>
<keyword evidence="2" id="KW-1185">Reference proteome</keyword>